<dbReference type="Pfam" id="PF00046">
    <property type="entry name" value="Homeodomain"/>
    <property type="match status" value="1"/>
</dbReference>
<dbReference type="CDD" id="cd00086">
    <property type="entry name" value="homeodomain"/>
    <property type="match status" value="1"/>
</dbReference>
<name>A0A8B8NP72_9MYRT</name>
<keyword evidence="2 3" id="KW-0371">Homeobox</keyword>
<evidence type="ECO:0000256" key="3">
    <source>
        <dbReference type="RuleBase" id="RU000682"/>
    </source>
</evidence>
<dbReference type="Proteomes" id="UP000827889">
    <property type="component" value="Chromosome 11"/>
</dbReference>
<dbReference type="InterPro" id="IPR044559">
    <property type="entry name" value="WOX13-like"/>
</dbReference>
<protein>
    <submittedName>
        <fullName evidence="7">WUSCHEL-related homeobox 8-like isoform X1</fullName>
    </submittedName>
</protein>
<feature type="region of interest" description="Disordered" evidence="4">
    <location>
        <begin position="181"/>
        <end position="221"/>
    </location>
</feature>
<dbReference type="InterPro" id="IPR001356">
    <property type="entry name" value="HD"/>
</dbReference>
<evidence type="ECO:0000313" key="7">
    <source>
        <dbReference type="RefSeq" id="XP_030523944.1"/>
    </source>
</evidence>
<gene>
    <name evidence="7" type="primary">LOC115736391</name>
</gene>
<keyword evidence="6" id="KW-1185">Reference proteome</keyword>
<feature type="compositionally biased region" description="Basic and acidic residues" evidence="4">
    <location>
        <begin position="201"/>
        <end position="210"/>
    </location>
</feature>
<feature type="compositionally biased region" description="Basic residues" evidence="4">
    <location>
        <begin position="10"/>
        <end position="23"/>
    </location>
</feature>
<feature type="DNA-binding region" description="Homeobox" evidence="2">
    <location>
        <begin position="120"/>
        <end position="184"/>
    </location>
</feature>
<dbReference type="AlphaFoldDB" id="A0A8B8NP72"/>
<evidence type="ECO:0000256" key="1">
    <source>
        <dbReference type="ARBA" id="ARBA00004123"/>
    </source>
</evidence>
<dbReference type="OrthoDB" id="6159439at2759"/>
<evidence type="ECO:0000256" key="2">
    <source>
        <dbReference type="PROSITE-ProRule" id="PRU00108"/>
    </source>
</evidence>
<dbReference type="Gene3D" id="1.10.10.60">
    <property type="entry name" value="Homeodomain-like"/>
    <property type="match status" value="1"/>
</dbReference>
<evidence type="ECO:0000256" key="4">
    <source>
        <dbReference type="SAM" id="MobiDB-lite"/>
    </source>
</evidence>
<dbReference type="PANTHER" id="PTHR46777">
    <property type="entry name" value="WUSCHEL-RELATED HOMEOBOX 13"/>
    <property type="match status" value="1"/>
</dbReference>
<organism evidence="6 7">
    <name type="scientific">Rhodamnia argentea</name>
    <dbReference type="NCBI Taxonomy" id="178133"/>
    <lineage>
        <taxon>Eukaryota</taxon>
        <taxon>Viridiplantae</taxon>
        <taxon>Streptophyta</taxon>
        <taxon>Embryophyta</taxon>
        <taxon>Tracheophyta</taxon>
        <taxon>Spermatophyta</taxon>
        <taxon>Magnoliopsida</taxon>
        <taxon>eudicotyledons</taxon>
        <taxon>Gunneridae</taxon>
        <taxon>Pentapetalae</taxon>
        <taxon>rosids</taxon>
        <taxon>malvids</taxon>
        <taxon>Myrtales</taxon>
        <taxon>Myrtaceae</taxon>
        <taxon>Myrtoideae</taxon>
        <taxon>Myrteae</taxon>
        <taxon>Australasian group</taxon>
        <taxon>Rhodamnia</taxon>
    </lineage>
</organism>
<evidence type="ECO:0000259" key="5">
    <source>
        <dbReference type="PROSITE" id="PS50071"/>
    </source>
</evidence>
<feature type="domain" description="Homeobox" evidence="5">
    <location>
        <begin position="118"/>
        <end position="183"/>
    </location>
</feature>
<reference evidence="7" key="1">
    <citation type="submission" date="2025-08" db="UniProtKB">
        <authorList>
            <consortium name="RefSeq"/>
        </authorList>
    </citation>
    <scope>IDENTIFICATION</scope>
    <source>
        <tissue evidence="7">Leaf</tissue>
    </source>
</reference>
<feature type="compositionally biased region" description="Low complexity" evidence="4">
    <location>
        <begin position="24"/>
        <end position="43"/>
    </location>
</feature>
<dbReference type="PROSITE" id="PS50071">
    <property type="entry name" value="HOMEOBOX_2"/>
    <property type="match status" value="1"/>
</dbReference>
<dbReference type="GeneID" id="115736391"/>
<dbReference type="SMART" id="SM00389">
    <property type="entry name" value="HOX"/>
    <property type="match status" value="1"/>
</dbReference>
<keyword evidence="2 3" id="KW-0539">Nucleus</keyword>
<dbReference type="RefSeq" id="XP_030523944.1">
    <property type="nucleotide sequence ID" value="XM_030668084.2"/>
</dbReference>
<dbReference type="GO" id="GO:0005634">
    <property type="term" value="C:nucleus"/>
    <property type="evidence" value="ECO:0007669"/>
    <property type="project" value="UniProtKB-SubCell"/>
</dbReference>
<dbReference type="SUPFAM" id="SSF46689">
    <property type="entry name" value="Homeodomain-like"/>
    <property type="match status" value="1"/>
</dbReference>
<comment type="subcellular location">
    <subcellularLocation>
        <location evidence="1 2 3">Nucleus</location>
    </subcellularLocation>
</comment>
<dbReference type="InterPro" id="IPR009057">
    <property type="entry name" value="Homeodomain-like_sf"/>
</dbReference>
<dbReference type="GO" id="GO:0003700">
    <property type="term" value="F:DNA-binding transcription factor activity"/>
    <property type="evidence" value="ECO:0007669"/>
    <property type="project" value="InterPro"/>
</dbReference>
<sequence>MEWEKQEQHHHLHHQHQHQHQQHHQQPQQSKEAQQQQQQQQQQGEGIANGTAGGNGVLYVKVMTDEQLETLRKQIAVYAAICEQLVEMHKNLTAQQDLAGVRLGNLYCDPLMTTAGHKITARQRWTPTAIQLQILERIFNEGTGTPSKQKIKEITTELSQHGQISETNVYNWFQNRRARSKRKLQNAAGNNAESEAEAEVESPKEMKTKPEIFQSQQNSVSRNEDLCFQSPEISSDLHFADPQTKVESIFSPDGSLRSRNRNLGQLSFYDAMLSNPVGLAGNEHLGGKMEVPGAYGLYHPAEDFGMSG</sequence>
<feature type="region of interest" description="Disordered" evidence="4">
    <location>
        <begin position="1"/>
        <end position="50"/>
    </location>
</feature>
<accession>A0A8B8NP72</accession>
<keyword evidence="2 3" id="KW-0238">DNA-binding</keyword>
<proteinExistence type="predicted"/>
<dbReference type="PANTHER" id="PTHR46777:SF5">
    <property type="entry name" value="WUSCHEL-RELATED HOMEOBOX 13"/>
    <property type="match status" value="1"/>
</dbReference>
<dbReference type="GO" id="GO:0003677">
    <property type="term" value="F:DNA binding"/>
    <property type="evidence" value="ECO:0007669"/>
    <property type="project" value="UniProtKB-UniRule"/>
</dbReference>
<dbReference type="KEGG" id="rarg:115736391"/>
<evidence type="ECO:0000313" key="6">
    <source>
        <dbReference type="Proteomes" id="UP000827889"/>
    </source>
</evidence>